<dbReference type="EMBL" id="MHKE01000013">
    <property type="protein sequence ID" value="OGY83658.1"/>
    <property type="molecule type" value="Genomic_DNA"/>
</dbReference>
<feature type="transmembrane region" description="Helical" evidence="1">
    <location>
        <begin position="320"/>
        <end position="338"/>
    </location>
</feature>
<keyword evidence="1" id="KW-0472">Membrane</keyword>
<evidence type="ECO:0000256" key="1">
    <source>
        <dbReference type="SAM" id="Phobius"/>
    </source>
</evidence>
<keyword evidence="1" id="KW-1133">Transmembrane helix</keyword>
<dbReference type="AlphaFoldDB" id="A0A1G2B3B3"/>
<feature type="transmembrane region" description="Helical" evidence="1">
    <location>
        <begin position="135"/>
        <end position="158"/>
    </location>
</feature>
<comment type="caution">
    <text evidence="2">The sequence shown here is derived from an EMBL/GenBank/DDBJ whole genome shotgun (WGS) entry which is preliminary data.</text>
</comment>
<feature type="transmembrane region" description="Helical" evidence="1">
    <location>
        <begin position="379"/>
        <end position="403"/>
    </location>
</feature>
<feature type="transmembrane region" description="Helical" evidence="1">
    <location>
        <begin position="206"/>
        <end position="223"/>
    </location>
</feature>
<feature type="transmembrane region" description="Helical" evidence="1">
    <location>
        <begin position="178"/>
        <end position="199"/>
    </location>
</feature>
<sequence>MFGVSISKKEWLYVAAWAVVMVTFSLLPHIVGYASEPEGKQYMMTGYPIYQDANTYFTWIRQAAEGNILFQIKYTHEPHVQAFFHPLFLVMGLLVRAGVPLEIVWYGTQALAVITLVFMLYVFYSRYFVAVRKRLFALVLSCVAGGFGFLMFAFRIWPAFKWRPVDVELPEATIGYSMMWPAVFAFSIALMLAIFLLLISYQHDRRWRLLVTAGFLSLILALIHPYDSVIVAFVAALYLFITLGRKAFLPLVVVGAFIAVPAAYHVWLLQDPVFAEHATFSMLSPSPIAYVVGFGFVLMLAILGIIEAMRTGHVRRASDWLLPIAWAVVLPVMLYFPISFQRRLVEGAIVTLVLFTVVGLERIWSIVKIALGGSTRLTAVFRWGLMTLSIVIMGLTTVTHVLYDVRNVQSGSFPFYFTDGMVEAMEWLEDNTAREDVVLSTWGTGNFIPRVSGNTVFLGHGAQTVHAVDKHFLAEDFFSGRMTFDEQDALLSDNNISYIFVGPFERKGGLITLKANVVFENSDVSIYRVQR</sequence>
<evidence type="ECO:0000313" key="3">
    <source>
        <dbReference type="Proteomes" id="UP000179164"/>
    </source>
</evidence>
<proteinExistence type="predicted"/>
<evidence type="ECO:0008006" key="4">
    <source>
        <dbReference type="Google" id="ProtNLM"/>
    </source>
</evidence>
<feature type="transmembrane region" description="Helical" evidence="1">
    <location>
        <begin position="288"/>
        <end position="308"/>
    </location>
</feature>
<dbReference type="STRING" id="1798543.A2898_05765"/>
<feature type="transmembrane region" description="Helical" evidence="1">
    <location>
        <begin position="229"/>
        <end position="244"/>
    </location>
</feature>
<accession>A0A1G2B3B3</accession>
<keyword evidence="1" id="KW-0812">Transmembrane</keyword>
<feature type="transmembrane region" description="Helical" evidence="1">
    <location>
        <begin position="12"/>
        <end position="34"/>
    </location>
</feature>
<gene>
    <name evidence="2" type="ORF">A2898_05765</name>
</gene>
<dbReference type="Proteomes" id="UP000179164">
    <property type="component" value="Unassembled WGS sequence"/>
</dbReference>
<organism evidence="2 3">
    <name type="scientific">Candidatus Kerfeldbacteria bacterium RIFCSPLOWO2_01_FULL_48_11</name>
    <dbReference type="NCBI Taxonomy" id="1798543"/>
    <lineage>
        <taxon>Bacteria</taxon>
        <taxon>Candidatus Kerfeldiibacteriota</taxon>
    </lineage>
</organism>
<reference evidence="2 3" key="1">
    <citation type="journal article" date="2016" name="Nat. Commun.">
        <title>Thousands of microbial genomes shed light on interconnected biogeochemical processes in an aquifer system.</title>
        <authorList>
            <person name="Anantharaman K."/>
            <person name="Brown C.T."/>
            <person name="Hug L.A."/>
            <person name="Sharon I."/>
            <person name="Castelle C.J."/>
            <person name="Probst A.J."/>
            <person name="Thomas B.C."/>
            <person name="Singh A."/>
            <person name="Wilkins M.J."/>
            <person name="Karaoz U."/>
            <person name="Brodie E.L."/>
            <person name="Williams K.H."/>
            <person name="Hubbard S.S."/>
            <person name="Banfield J.F."/>
        </authorList>
    </citation>
    <scope>NUCLEOTIDE SEQUENCE [LARGE SCALE GENOMIC DNA]</scope>
</reference>
<protein>
    <recommendedName>
        <fullName evidence="4">Glycosyltransferase RgtA/B/C/D-like domain-containing protein</fullName>
    </recommendedName>
</protein>
<feature type="transmembrane region" description="Helical" evidence="1">
    <location>
        <begin position="103"/>
        <end position="123"/>
    </location>
</feature>
<name>A0A1G2B3B3_9BACT</name>
<feature type="transmembrane region" description="Helical" evidence="1">
    <location>
        <begin position="344"/>
        <end position="367"/>
    </location>
</feature>
<feature type="transmembrane region" description="Helical" evidence="1">
    <location>
        <begin position="251"/>
        <end position="268"/>
    </location>
</feature>
<evidence type="ECO:0000313" key="2">
    <source>
        <dbReference type="EMBL" id="OGY83658.1"/>
    </source>
</evidence>